<sequence length="304" mass="34746">MTRTDPEWMQKIITGNETWVYQYDPVTKRQSSQWIEKGEPKPKKARFTKSKVKTLLVTFFDINEVFLGIMRRLRKAVRLKSPERWQNNDWILHVDNARPHTAHVVLQFLAKHSTIQMPHPPYPPDIAPNDFFLYPKLKMKLKGRKYDNVDMIQAESKATLRNLSKSDLSPASTIGKKDETGLTLELTVEDSFSGDNNCNGAAIDVTTGRESYGAHDKKRFPLEVTLCRNCYGDNNDSDMELKIGSKLIWSYNGKKFAIELTLGRVLSGANNGKIVSMEQIIVTELKRIGMGKELLWKSHGEEIC</sequence>
<reference evidence="1 2" key="1">
    <citation type="submission" date="2022-01" db="EMBL/GenBank/DDBJ databases">
        <title>A chromosomal length assembly of Cordylochernes scorpioides.</title>
        <authorList>
            <person name="Zeh D."/>
            <person name="Zeh J."/>
        </authorList>
    </citation>
    <scope>NUCLEOTIDE SEQUENCE [LARGE SCALE GENOMIC DNA]</scope>
    <source>
        <strain evidence="1">IN4F17</strain>
        <tissue evidence="1">Whole Body</tissue>
    </source>
</reference>
<evidence type="ECO:0000313" key="1">
    <source>
        <dbReference type="EMBL" id="UYV80648.1"/>
    </source>
</evidence>
<evidence type="ECO:0000313" key="2">
    <source>
        <dbReference type="Proteomes" id="UP001235939"/>
    </source>
</evidence>
<keyword evidence="2" id="KW-1185">Reference proteome</keyword>
<gene>
    <name evidence="1" type="ORF">LAZ67_19001219</name>
</gene>
<name>A0ABY6LHS8_9ARAC</name>
<dbReference type="PANTHER" id="PTHR46060:SF1">
    <property type="entry name" value="MARINER MOS1 TRANSPOSASE-LIKE PROTEIN"/>
    <property type="match status" value="1"/>
</dbReference>
<dbReference type="EMBL" id="CP092881">
    <property type="protein sequence ID" value="UYV80648.1"/>
    <property type="molecule type" value="Genomic_DNA"/>
</dbReference>
<accession>A0ABY6LHS8</accession>
<proteinExistence type="predicted"/>
<dbReference type="InterPro" id="IPR036397">
    <property type="entry name" value="RNaseH_sf"/>
</dbReference>
<evidence type="ECO:0008006" key="3">
    <source>
        <dbReference type="Google" id="ProtNLM"/>
    </source>
</evidence>
<dbReference type="PANTHER" id="PTHR46060">
    <property type="entry name" value="MARINER MOS1 TRANSPOSASE-LIKE PROTEIN"/>
    <property type="match status" value="1"/>
</dbReference>
<dbReference type="InterPro" id="IPR052709">
    <property type="entry name" value="Transposase-MT_Hybrid"/>
</dbReference>
<organism evidence="1 2">
    <name type="scientific">Cordylochernes scorpioides</name>
    <dbReference type="NCBI Taxonomy" id="51811"/>
    <lineage>
        <taxon>Eukaryota</taxon>
        <taxon>Metazoa</taxon>
        <taxon>Ecdysozoa</taxon>
        <taxon>Arthropoda</taxon>
        <taxon>Chelicerata</taxon>
        <taxon>Arachnida</taxon>
        <taxon>Pseudoscorpiones</taxon>
        <taxon>Cheliferoidea</taxon>
        <taxon>Chernetidae</taxon>
        <taxon>Cordylochernes</taxon>
    </lineage>
</organism>
<dbReference type="Gene3D" id="3.30.420.10">
    <property type="entry name" value="Ribonuclease H-like superfamily/Ribonuclease H"/>
    <property type="match status" value="1"/>
</dbReference>
<dbReference type="Proteomes" id="UP001235939">
    <property type="component" value="Chromosome 19"/>
</dbReference>
<protein>
    <recommendedName>
        <fullName evidence="3">Transposase</fullName>
    </recommendedName>
</protein>